<name>A0ABX3K5L2_9GAMM</name>
<evidence type="ECO:0000313" key="1">
    <source>
        <dbReference type="EMBL" id="OOE80854.1"/>
    </source>
</evidence>
<feature type="non-terminal residue" evidence="1">
    <location>
        <position position="52"/>
    </location>
</feature>
<dbReference type="EMBL" id="MUFB01000034">
    <property type="protein sequence ID" value="OOE80854.1"/>
    <property type="molecule type" value="Genomic_DNA"/>
</dbReference>
<evidence type="ECO:0000313" key="2">
    <source>
        <dbReference type="Proteomes" id="UP000189410"/>
    </source>
</evidence>
<comment type="caution">
    <text evidence="1">The sequence shown here is derived from an EMBL/GenBank/DDBJ whole genome shotgun (WGS) entry which is preliminary data.</text>
</comment>
<protein>
    <submittedName>
        <fullName evidence="1">Acetyl-CoA carboxylase biotin carboxyl carrier protein subunit</fullName>
    </submittedName>
</protein>
<keyword evidence="2" id="KW-1185">Reference proteome</keyword>
<accession>A0ABX3K5L2</accession>
<organism evidence="1 2">
    <name type="scientific">Salinivibrio siamensis</name>
    <dbReference type="NCBI Taxonomy" id="414286"/>
    <lineage>
        <taxon>Bacteria</taxon>
        <taxon>Pseudomonadati</taxon>
        <taxon>Pseudomonadota</taxon>
        <taxon>Gammaproteobacteria</taxon>
        <taxon>Vibrionales</taxon>
        <taxon>Vibrionaceae</taxon>
        <taxon>Salinivibrio</taxon>
    </lineage>
</organism>
<proteinExistence type="predicted"/>
<sequence length="52" mass="5610">MDIRKIKKLIELVEESGISELEIAEGEESVRISRSSPAAPVQMAAPQYAAPA</sequence>
<reference evidence="1 2" key="1">
    <citation type="journal article" date="2017" name="Genome Announc.">
        <title>Draft Genome Sequences of Salinivibrio proteolyticus, Salinivibrio sharmensis, Salinivibrio siamensis, Salinivibrio costicola subsp. alcaliphilus, Salinivibrio costicola subsp. vallismortis, and 29 New Isolates Belonging to the Genus Salinivibrio.</title>
        <authorList>
            <person name="Lopez-Hermoso C."/>
            <person name="de la Haba R.R."/>
            <person name="Sanchez-Porro C."/>
            <person name="Bayliss S.C."/>
            <person name="Feil E.J."/>
            <person name="Ventosa A."/>
        </authorList>
    </citation>
    <scope>NUCLEOTIDE SEQUENCE [LARGE SCALE GENOMIC DNA]</scope>
    <source>
        <strain evidence="1 2">JCM 14472</strain>
    </source>
</reference>
<dbReference type="Proteomes" id="UP000189410">
    <property type="component" value="Unassembled WGS sequence"/>
</dbReference>
<gene>
    <name evidence="1" type="ORF">BZG73_14045</name>
</gene>